<accession>B8CXT5</accession>
<keyword evidence="2" id="KW-1185">Reference proteome</keyword>
<sequence>MGKKFSQIQTKMERKFLKRIKKHPDKVIMAHKNSVQEGFEYFESKHGLLIKNMFFAMGLKNALKILKIMAKYMPSMLRERNKCFTDLEEYLNEINESGQISSTAQEKYLIESYPNKELWNKLKNYAWEKWGVIIGFTELPRQLIFKDKAVLFKYALVCIQEMDKNKIDLAPELDAGEEVQRVYNSLGIAVNDIANWLRKNFGIKCQSNHPLGGLVDTSPLAGKAGLGWQGHNGLLITPQFGPRNRIAPILIKNKLFEFTDNHEHV</sequence>
<dbReference type="EMBL" id="CP001098">
    <property type="protein sequence ID" value="ACL70104.1"/>
    <property type="molecule type" value="Genomic_DNA"/>
</dbReference>
<protein>
    <submittedName>
        <fullName evidence="1">Uncharacterized protein</fullName>
    </submittedName>
</protein>
<proteinExistence type="predicted"/>
<dbReference type="RefSeq" id="WP_012636288.1">
    <property type="nucleotide sequence ID" value="NC_011899.1"/>
</dbReference>
<evidence type="ECO:0000313" key="2">
    <source>
        <dbReference type="Proteomes" id="UP000000719"/>
    </source>
</evidence>
<evidence type="ECO:0000313" key="1">
    <source>
        <dbReference type="EMBL" id="ACL70104.1"/>
    </source>
</evidence>
<dbReference type="eggNOG" id="COG1600">
    <property type="taxonomic scope" value="Bacteria"/>
</dbReference>
<reference evidence="1 2" key="1">
    <citation type="journal article" date="2009" name="PLoS ONE">
        <title>Genome analysis of the anaerobic thermohalophilic bacterium Halothermothrix orenii.</title>
        <authorList>
            <person name="Mavromatis K."/>
            <person name="Ivanova N."/>
            <person name="Anderson I."/>
            <person name="Lykidis A."/>
            <person name="Hooper S.D."/>
            <person name="Sun H."/>
            <person name="Kunin V."/>
            <person name="Lapidus A."/>
            <person name="Hugenholtz P."/>
            <person name="Patel B."/>
            <person name="Kyrpides N.C."/>
        </authorList>
    </citation>
    <scope>NUCLEOTIDE SEQUENCE [LARGE SCALE GENOMIC DNA]</scope>
    <source>
        <strain evidence="2">H 168 / OCM 544 / DSM 9562</strain>
    </source>
</reference>
<dbReference type="AlphaFoldDB" id="B8CXT5"/>
<dbReference type="Proteomes" id="UP000000719">
    <property type="component" value="Chromosome"/>
</dbReference>
<dbReference type="HOGENOM" id="CLU_1048747_0_0_9"/>
<dbReference type="OrthoDB" id="9815745at2"/>
<organism evidence="1 2">
    <name type="scientific">Halothermothrix orenii (strain H 168 / OCM 544 / DSM 9562)</name>
    <dbReference type="NCBI Taxonomy" id="373903"/>
    <lineage>
        <taxon>Bacteria</taxon>
        <taxon>Bacillati</taxon>
        <taxon>Bacillota</taxon>
        <taxon>Clostridia</taxon>
        <taxon>Halanaerobiales</taxon>
        <taxon>Halothermotrichaceae</taxon>
        <taxon>Halothermothrix</taxon>
    </lineage>
</organism>
<dbReference type="KEGG" id="hor:Hore_13540"/>
<name>B8CXT5_HALOH</name>
<gene>
    <name evidence="1" type="ordered locus">Hore_13540</name>
</gene>